<feature type="non-terminal residue" evidence="1">
    <location>
        <position position="87"/>
    </location>
</feature>
<gene>
    <name evidence="1" type="ORF">X975_06322</name>
</gene>
<dbReference type="STRING" id="407821.A0A087UTE9"/>
<evidence type="ECO:0000313" key="1">
    <source>
        <dbReference type="EMBL" id="KFM80638.1"/>
    </source>
</evidence>
<dbReference type="OrthoDB" id="6738657at2759"/>
<dbReference type="Proteomes" id="UP000054359">
    <property type="component" value="Unassembled WGS sequence"/>
</dbReference>
<reference evidence="1 2" key="1">
    <citation type="submission" date="2013-11" db="EMBL/GenBank/DDBJ databases">
        <title>Genome sequencing of Stegodyphus mimosarum.</title>
        <authorList>
            <person name="Bechsgaard J."/>
        </authorList>
    </citation>
    <scope>NUCLEOTIDE SEQUENCE [LARGE SCALE GENOMIC DNA]</scope>
</reference>
<proteinExistence type="predicted"/>
<organism evidence="1 2">
    <name type="scientific">Stegodyphus mimosarum</name>
    <name type="common">African social velvet spider</name>
    <dbReference type="NCBI Taxonomy" id="407821"/>
    <lineage>
        <taxon>Eukaryota</taxon>
        <taxon>Metazoa</taxon>
        <taxon>Ecdysozoa</taxon>
        <taxon>Arthropoda</taxon>
        <taxon>Chelicerata</taxon>
        <taxon>Arachnida</taxon>
        <taxon>Araneae</taxon>
        <taxon>Araneomorphae</taxon>
        <taxon>Entelegynae</taxon>
        <taxon>Eresoidea</taxon>
        <taxon>Eresidae</taxon>
        <taxon>Stegodyphus</taxon>
    </lineage>
</organism>
<evidence type="ECO:0000313" key="2">
    <source>
        <dbReference type="Proteomes" id="UP000054359"/>
    </source>
</evidence>
<name>A0A087UTE9_STEMI</name>
<keyword evidence="2" id="KW-1185">Reference proteome</keyword>
<sequence>MSESVGAFCHLKQDVSSYNASEGAQVSLIMDEYEREHDDCPMFFDDGSDPYQPPAQQVMVLNSGIINSLHSFLQLTLMLKCVFIDLY</sequence>
<dbReference type="AlphaFoldDB" id="A0A087UTE9"/>
<accession>A0A087UTE9</accession>
<dbReference type="OMA" id="GAFCHLK"/>
<dbReference type="EMBL" id="KK121524">
    <property type="protein sequence ID" value="KFM80638.1"/>
    <property type="molecule type" value="Genomic_DNA"/>
</dbReference>
<protein>
    <submittedName>
        <fullName evidence="1">Uncharacterized protein</fullName>
    </submittedName>
</protein>